<feature type="region of interest" description="Disordered" evidence="2">
    <location>
        <begin position="474"/>
        <end position="546"/>
    </location>
</feature>
<keyword evidence="3" id="KW-1133">Transmembrane helix</keyword>
<evidence type="ECO:0000313" key="5">
    <source>
        <dbReference type="EMBL" id="PWW73455.1"/>
    </source>
</evidence>
<dbReference type="GO" id="GO:0005634">
    <property type="term" value="C:nucleus"/>
    <property type="evidence" value="ECO:0007669"/>
    <property type="project" value="TreeGrafter"/>
</dbReference>
<reference evidence="5 6" key="1">
    <citation type="submission" date="2018-03" db="EMBL/GenBank/DDBJ databases">
        <title>Genomes of Pezizomycetes fungi and the evolution of truffles.</title>
        <authorList>
            <person name="Murat C."/>
            <person name="Payen T."/>
            <person name="Noel B."/>
            <person name="Kuo A."/>
            <person name="Martin F.M."/>
        </authorList>
    </citation>
    <scope>NUCLEOTIDE SEQUENCE [LARGE SCALE GENOMIC DNA]</scope>
    <source>
        <strain evidence="5">091103-1</strain>
    </source>
</reference>
<accession>A0A317SGA9</accession>
<sequence>MMPPSGDKQLTLAYAAGASLAAVTLVYVFGPTWLIDSSSNSPSQRRKGVVGLVNTANDCFINSILQALAGLGELRAYLVQQTINAKANRELVGGSLKVDRKPFLTGALKDILDGLNERPIHRKTISARPFLNVLERVFQQQISRSQQDAHEFLQVVVETLAEEYHQQKKRTQEAMRLRMENEKVLQSADEKIGDKDEGYEKPQEADGLVIKVEDPDKKEEDKRESGDGGMPMEGKLESEIECLKCRFKPKPSVSTFVALTLPVPQKTSTTLSDCIDGVLSTEYIDDFTCARCRLQHAFETYSRKLETASSDPVKKELTSIISKLQQAIETDPEKIPEGIELPSPRLAPKSRIARRTRMSYYPTIITFHLSRSIYDAYSSSRKNSARVSFPEELKMGGLLDRKGYKLLCMITHKGSHDSGHYECFRRQIVHRAPYSTPTPAPSSPPTPIPSSPKTGSTVKLVLADARESASEILVPSSETQTSGVHPPSPDSCSSDSASSDSSSASDGKFTPPSSISTHPNGDSSPTRLTNSEVAEPPIPTSSSCLPPLASASGPALLALSIKTSTTATKRLKRKHGNDKWWRISDEKVKEARTSDVLGMQKEVYLLFYQRNREE</sequence>
<comment type="similarity">
    <text evidence="1">Belongs to the peptidase C19 family.</text>
</comment>
<dbReference type="GO" id="GO:0004843">
    <property type="term" value="F:cysteine-type deubiquitinase activity"/>
    <property type="evidence" value="ECO:0007669"/>
    <property type="project" value="UniProtKB-UniRule"/>
</dbReference>
<dbReference type="InterPro" id="IPR028889">
    <property type="entry name" value="USP"/>
</dbReference>
<dbReference type="InterPro" id="IPR001394">
    <property type="entry name" value="Peptidase_C19_UCH"/>
</dbReference>
<evidence type="ECO:0000313" key="6">
    <source>
        <dbReference type="Proteomes" id="UP000246991"/>
    </source>
</evidence>
<dbReference type="Pfam" id="PF00443">
    <property type="entry name" value="UCH"/>
    <property type="match status" value="1"/>
</dbReference>
<comment type="caution">
    <text evidence="5">The sequence shown here is derived from an EMBL/GenBank/DDBJ whole genome shotgun (WGS) entry which is preliminary data.</text>
</comment>
<dbReference type="EC" id="3.4.19.12" evidence="1"/>
<dbReference type="SUPFAM" id="SSF54001">
    <property type="entry name" value="Cysteine proteinases"/>
    <property type="match status" value="1"/>
</dbReference>
<keyword evidence="6" id="KW-1185">Reference proteome</keyword>
<keyword evidence="3" id="KW-0812">Transmembrane</keyword>
<dbReference type="OrthoDB" id="2248014at2759"/>
<feature type="compositionally biased region" description="Basic and acidic residues" evidence="2">
    <location>
        <begin position="186"/>
        <end position="204"/>
    </location>
</feature>
<dbReference type="GO" id="GO:0005829">
    <property type="term" value="C:cytosol"/>
    <property type="evidence" value="ECO:0007669"/>
    <property type="project" value="TreeGrafter"/>
</dbReference>
<proteinExistence type="inferred from homology"/>
<dbReference type="GO" id="GO:0006508">
    <property type="term" value="P:proteolysis"/>
    <property type="evidence" value="ECO:0007669"/>
    <property type="project" value="UniProtKB-KW"/>
</dbReference>
<dbReference type="Proteomes" id="UP000246991">
    <property type="component" value="Unassembled WGS sequence"/>
</dbReference>
<evidence type="ECO:0000256" key="1">
    <source>
        <dbReference type="RuleBase" id="RU366025"/>
    </source>
</evidence>
<feature type="region of interest" description="Disordered" evidence="2">
    <location>
        <begin position="186"/>
        <end position="234"/>
    </location>
</feature>
<feature type="compositionally biased region" description="Polar residues" evidence="2">
    <location>
        <begin position="511"/>
        <end position="532"/>
    </location>
</feature>
<comment type="catalytic activity">
    <reaction evidence="1">
        <text>Thiol-dependent hydrolysis of ester, thioester, amide, peptide and isopeptide bonds formed by the C-terminal Gly of ubiquitin (a 76-residue protein attached to proteins as an intracellular targeting signal).</text>
        <dbReference type="EC" id="3.4.19.12"/>
    </reaction>
</comment>
<evidence type="ECO:0000259" key="4">
    <source>
        <dbReference type="PROSITE" id="PS50235"/>
    </source>
</evidence>
<dbReference type="PROSITE" id="PS00973">
    <property type="entry name" value="USP_2"/>
    <property type="match status" value="1"/>
</dbReference>
<dbReference type="CDD" id="cd02662">
    <property type="entry name" value="Peptidase_C19F"/>
    <property type="match status" value="1"/>
</dbReference>
<dbReference type="AlphaFoldDB" id="A0A317SGA9"/>
<feature type="domain" description="USP" evidence="4">
    <location>
        <begin position="50"/>
        <end position="611"/>
    </location>
</feature>
<dbReference type="PROSITE" id="PS50235">
    <property type="entry name" value="USP_3"/>
    <property type="match status" value="1"/>
</dbReference>
<dbReference type="InterPro" id="IPR050164">
    <property type="entry name" value="Peptidase_C19"/>
</dbReference>
<protein>
    <recommendedName>
        <fullName evidence="1">Ubiquitin carboxyl-terminal hydrolase</fullName>
        <ecNumber evidence="1">3.4.19.12</ecNumber>
    </recommendedName>
</protein>
<feature type="compositionally biased region" description="Basic and acidic residues" evidence="2">
    <location>
        <begin position="211"/>
        <end position="226"/>
    </location>
</feature>
<dbReference type="PROSITE" id="PS00972">
    <property type="entry name" value="USP_1"/>
    <property type="match status" value="1"/>
</dbReference>
<name>A0A317SGA9_9PEZI</name>
<dbReference type="Gene3D" id="3.90.70.10">
    <property type="entry name" value="Cysteine proteinases"/>
    <property type="match status" value="1"/>
</dbReference>
<dbReference type="PANTHER" id="PTHR24006">
    <property type="entry name" value="UBIQUITIN CARBOXYL-TERMINAL HYDROLASE"/>
    <property type="match status" value="1"/>
</dbReference>
<keyword evidence="1" id="KW-0788">Thiol protease</keyword>
<keyword evidence="1" id="KW-0645">Protease</keyword>
<dbReference type="InterPro" id="IPR038765">
    <property type="entry name" value="Papain-like_cys_pep_sf"/>
</dbReference>
<dbReference type="InterPro" id="IPR018200">
    <property type="entry name" value="USP_CS"/>
</dbReference>
<feature type="compositionally biased region" description="Low complexity" evidence="2">
    <location>
        <begin position="490"/>
        <end position="506"/>
    </location>
</feature>
<feature type="compositionally biased region" description="Pro residues" evidence="2">
    <location>
        <begin position="436"/>
        <end position="450"/>
    </location>
</feature>
<evidence type="ECO:0000256" key="3">
    <source>
        <dbReference type="SAM" id="Phobius"/>
    </source>
</evidence>
<keyword evidence="1" id="KW-0378">Hydrolase</keyword>
<dbReference type="EMBL" id="PYWC01000079">
    <property type="protein sequence ID" value="PWW73455.1"/>
    <property type="molecule type" value="Genomic_DNA"/>
</dbReference>
<gene>
    <name evidence="5" type="ORF">C7212DRAFT_359584</name>
</gene>
<dbReference type="STRING" id="42249.A0A317SGA9"/>
<dbReference type="PANTHER" id="PTHR24006:SF904">
    <property type="entry name" value="UBIQUITIN CARBOXYL-TERMINAL HYDROLASE 16"/>
    <property type="match status" value="1"/>
</dbReference>
<keyword evidence="3" id="KW-0472">Membrane</keyword>
<evidence type="ECO:0000256" key="2">
    <source>
        <dbReference type="SAM" id="MobiDB-lite"/>
    </source>
</evidence>
<keyword evidence="1" id="KW-0833">Ubl conjugation pathway</keyword>
<dbReference type="GO" id="GO:0016579">
    <property type="term" value="P:protein deubiquitination"/>
    <property type="evidence" value="ECO:0007669"/>
    <property type="project" value="InterPro"/>
</dbReference>
<organism evidence="5 6">
    <name type="scientific">Tuber magnatum</name>
    <name type="common">white Piedmont truffle</name>
    <dbReference type="NCBI Taxonomy" id="42249"/>
    <lineage>
        <taxon>Eukaryota</taxon>
        <taxon>Fungi</taxon>
        <taxon>Dikarya</taxon>
        <taxon>Ascomycota</taxon>
        <taxon>Pezizomycotina</taxon>
        <taxon>Pezizomycetes</taxon>
        <taxon>Pezizales</taxon>
        <taxon>Tuberaceae</taxon>
        <taxon>Tuber</taxon>
    </lineage>
</organism>
<feature type="transmembrane region" description="Helical" evidence="3">
    <location>
        <begin position="12"/>
        <end position="35"/>
    </location>
</feature>
<feature type="region of interest" description="Disordered" evidence="2">
    <location>
        <begin position="434"/>
        <end position="457"/>
    </location>
</feature>